<protein>
    <submittedName>
        <fullName evidence="2">DUF6265 family protein</fullName>
    </submittedName>
</protein>
<keyword evidence="3" id="KW-1185">Reference proteome</keyword>
<proteinExistence type="predicted"/>
<dbReference type="RefSeq" id="WP_379845972.1">
    <property type="nucleotide sequence ID" value="NZ_JBHSMA010000004.1"/>
</dbReference>
<comment type="caution">
    <text evidence="2">The sequence shown here is derived from an EMBL/GenBank/DDBJ whole genome shotgun (WGS) entry which is preliminary data.</text>
</comment>
<sequence length="176" mass="20189">MNLFTSFRFDAMRRVASLFILIAFCTLLHPAVRAQSKGSLADVSFMEGRWRGTFNGGPIDAAWAAPEGDNLPGFMRMMKDNKVTMYEMLIFEQTEKGPIVLVKHFKPGLIGSEEKDVSDRYSFIEAKKNQALFEKSDGQVRIIYEKRSDHQLVIQRGRQEGGKWVFADLFVFNRVR</sequence>
<evidence type="ECO:0000313" key="2">
    <source>
        <dbReference type="EMBL" id="MFC5410431.1"/>
    </source>
</evidence>
<dbReference type="EMBL" id="JBHSMA010000004">
    <property type="protein sequence ID" value="MFC5410431.1"/>
    <property type="molecule type" value="Genomic_DNA"/>
</dbReference>
<evidence type="ECO:0000313" key="3">
    <source>
        <dbReference type="Proteomes" id="UP001596106"/>
    </source>
</evidence>
<accession>A0ABW0IDH7</accession>
<evidence type="ECO:0000259" key="1">
    <source>
        <dbReference type="Pfam" id="PF19780"/>
    </source>
</evidence>
<feature type="domain" description="DUF6265" evidence="1">
    <location>
        <begin position="44"/>
        <end position="155"/>
    </location>
</feature>
<organism evidence="2 3">
    <name type="scientific">Larkinella bovis</name>
    <dbReference type="NCBI Taxonomy" id="683041"/>
    <lineage>
        <taxon>Bacteria</taxon>
        <taxon>Pseudomonadati</taxon>
        <taxon>Bacteroidota</taxon>
        <taxon>Cytophagia</taxon>
        <taxon>Cytophagales</taxon>
        <taxon>Spirosomataceae</taxon>
        <taxon>Larkinella</taxon>
    </lineage>
</organism>
<gene>
    <name evidence="2" type="ORF">ACFPMF_13985</name>
</gene>
<dbReference type="Pfam" id="PF19780">
    <property type="entry name" value="DUF6265"/>
    <property type="match status" value="1"/>
</dbReference>
<dbReference type="InterPro" id="IPR046232">
    <property type="entry name" value="DUF6265"/>
</dbReference>
<reference evidence="3" key="1">
    <citation type="journal article" date="2019" name="Int. J. Syst. Evol. Microbiol.">
        <title>The Global Catalogue of Microorganisms (GCM) 10K type strain sequencing project: providing services to taxonomists for standard genome sequencing and annotation.</title>
        <authorList>
            <consortium name="The Broad Institute Genomics Platform"/>
            <consortium name="The Broad Institute Genome Sequencing Center for Infectious Disease"/>
            <person name="Wu L."/>
            <person name="Ma J."/>
        </authorList>
    </citation>
    <scope>NUCLEOTIDE SEQUENCE [LARGE SCALE GENOMIC DNA]</scope>
    <source>
        <strain evidence="3">CCUG 55250</strain>
    </source>
</reference>
<name>A0ABW0IDH7_9BACT</name>
<dbReference type="Proteomes" id="UP001596106">
    <property type="component" value="Unassembled WGS sequence"/>
</dbReference>